<evidence type="ECO:0000256" key="4">
    <source>
        <dbReference type="ARBA" id="ARBA00022448"/>
    </source>
</evidence>
<reference evidence="15 16" key="1">
    <citation type="submission" date="2016-10" db="EMBL/GenBank/DDBJ databases">
        <title>Rodentibacter gen. nov. and new species.</title>
        <authorList>
            <person name="Christensen H."/>
        </authorList>
    </citation>
    <scope>NUCLEOTIDE SEQUENCE [LARGE SCALE GENOMIC DNA]</scope>
    <source>
        <strain evidence="15 16">Ac69</strain>
    </source>
</reference>
<dbReference type="Pfam" id="PF05662">
    <property type="entry name" value="YadA_stalk"/>
    <property type="match status" value="2"/>
</dbReference>
<dbReference type="Proteomes" id="UP000189437">
    <property type="component" value="Unassembled WGS sequence"/>
</dbReference>
<dbReference type="STRING" id="1908258.BKK48_04785"/>
<dbReference type="Gene3D" id="3.30.1300.30">
    <property type="entry name" value="GSPII I/J protein-like"/>
    <property type="match status" value="1"/>
</dbReference>
<keyword evidence="4" id="KW-0813">Transport</keyword>
<feature type="domain" description="Trimeric autotransporter adhesin YadA-like stalk" evidence="13">
    <location>
        <begin position="455"/>
        <end position="486"/>
    </location>
</feature>
<dbReference type="Pfam" id="PF13018">
    <property type="entry name" value="ESPR"/>
    <property type="match status" value="1"/>
</dbReference>
<evidence type="ECO:0008006" key="17">
    <source>
        <dbReference type="Google" id="ProtNLM"/>
    </source>
</evidence>
<accession>A0A1V3I918</accession>
<name>A0A1V3I918_9PAST</name>
<keyword evidence="8" id="KW-0653">Protein transport</keyword>
<dbReference type="InterPro" id="IPR024973">
    <property type="entry name" value="ESPR"/>
</dbReference>
<evidence type="ECO:0000259" key="11">
    <source>
        <dbReference type="Pfam" id="PF03895"/>
    </source>
</evidence>
<dbReference type="Gene3D" id="2.150.10.10">
    <property type="entry name" value="Serralysin-like metalloprotease, C-terminal"/>
    <property type="match status" value="4"/>
</dbReference>
<dbReference type="InterPro" id="IPR045584">
    <property type="entry name" value="Pilin-like"/>
</dbReference>
<dbReference type="InterPro" id="IPR008640">
    <property type="entry name" value="Adhesin_Head_dom"/>
</dbReference>
<dbReference type="Pfam" id="PF05658">
    <property type="entry name" value="YadA_head"/>
    <property type="match status" value="6"/>
</dbReference>
<keyword evidence="5" id="KW-1134">Transmembrane beta strand</keyword>
<evidence type="ECO:0000256" key="2">
    <source>
        <dbReference type="ARBA" id="ARBA00004442"/>
    </source>
</evidence>
<dbReference type="SUPFAM" id="SSF101967">
    <property type="entry name" value="Adhesin YadA, collagen-binding domain"/>
    <property type="match status" value="3"/>
</dbReference>
<dbReference type="AlphaFoldDB" id="A0A1V3I918"/>
<evidence type="ECO:0000256" key="7">
    <source>
        <dbReference type="ARBA" id="ARBA00022729"/>
    </source>
</evidence>
<keyword evidence="10" id="KW-0998">Cell outer membrane</keyword>
<comment type="subcellular location">
    <subcellularLocation>
        <location evidence="2">Cell outer membrane</location>
    </subcellularLocation>
    <subcellularLocation>
        <location evidence="1">Cell surface</location>
    </subcellularLocation>
</comment>
<dbReference type="CDD" id="cd12820">
    <property type="entry name" value="LbR_YadA-like"/>
    <property type="match status" value="2"/>
</dbReference>
<evidence type="ECO:0000259" key="13">
    <source>
        <dbReference type="Pfam" id="PF05662"/>
    </source>
</evidence>
<keyword evidence="16" id="KW-1185">Reference proteome</keyword>
<feature type="domain" description="Trimeric autotransporter adhesin YadA-like head" evidence="12">
    <location>
        <begin position="250"/>
        <end position="273"/>
    </location>
</feature>
<evidence type="ECO:0000256" key="9">
    <source>
        <dbReference type="ARBA" id="ARBA00023136"/>
    </source>
</evidence>
<evidence type="ECO:0000256" key="3">
    <source>
        <dbReference type="ARBA" id="ARBA00005848"/>
    </source>
</evidence>
<keyword evidence="6" id="KW-0812">Transmembrane</keyword>
<dbReference type="InterPro" id="IPR008635">
    <property type="entry name" value="Coiled_stalk_dom"/>
</dbReference>
<dbReference type="EMBL" id="MLHH01000010">
    <property type="protein sequence ID" value="OOF36579.1"/>
    <property type="molecule type" value="Genomic_DNA"/>
</dbReference>
<sequence length="837" mass="84395">MNKTFKVIWNHAAQNWVAVSELNKAKGKTKSLSLAKKGLFKVSLISSALALMNGQAVAITGAENQLANSAVNYCYYKHEHPNGQVVCGGSSTSATGLGAIAIGNGSVANSTHGNGVVAIGIDSKIDGAMSVGLGSGNIVNGSMSNAVGAQNKVNAYYASALGFWNTINNSRQKDVSGAFGQGNQIINSGKAYAFGYDNTVGSINNAADNSLAIGSGNRVFSSNSVAVGSNTKVNASSAISVGHNTAVNASNSIAMGTNAVSNTANSVVIGANAKDTTKMGYSQATAVGSFSTAANDSVALGSGASATGHITNTTFSGWATAVGRLSNASGRGGIAVGNEAAASGIDSAAFGSYAKASANYAYSFGYSSEASGLESISFGNKAKASGPKTIAFGSESKAEIDSSVALGFRSATDATLDPVVGTSNATVNGIFYGNFAGANPFSTVSVGNVNEKRTITNVAAGRILASSTDAINGSQLYWVANNLADEIAKVKKMTWNATASENGGTATGITNATVSNGDTVTFEAGKNITITQDGRKFTIEATGSGSTTNVTVDAGEGIQVNSTTNGNNVTYTVTAKTDGTTIKIDNNGNISAVTTDLNVVGGKVEEPTGSNASALVNATTVTKAINNSGFTLKTSATPEGQKEASSTGEELITPGKAVEMVAGKNLTVKQSANGTITYATKDDVNFNSVTVGNTKINKDGVRITGGPSITTNGIDAGNKKITNVAPGEISATSKDAVNGSQLYAVGNNINNLNNRVNKIDKDLRAGIAGAAAIAGLPQVRGNGKSMMAVAASNYRGENAVALGYTRASDNGKVLLKLSGSTNTRGDVVSAVGLGYEW</sequence>
<feature type="domain" description="Trimeric autotransporter adhesin YadA-like stalk" evidence="13">
    <location>
        <begin position="720"/>
        <end position="758"/>
    </location>
</feature>
<organism evidence="15 16">
    <name type="scientific">Rodentibacter heidelbergensis</name>
    <dbReference type="NCBI Taxonomy" id="1908258"/>
    <lineage>
        <taxon>Bacteria</taxon>
        <taxon>Pseudomonadati</taxon>
        <taxon>Pseudomonadota</taxon>
        <taxon>Gammaproteobacteria</taxon>
        <taxon>Pasteurellales</taxon>
        <taxon>Pasteurellaceae</taxon>
        <taxon>Rodentibacter</taxon>
    </lineage>
</organism>
<dbReference type="OrthoDB" id="5678241at2"/>
<feature type="domain" description="Trimeric autotransporter adhesin YadA-like C-terminal membrane anchor" evidence="11">
    <location>
        <begin position="777"/>
        <end position="837"/>
    </location>
</feature>
<evidence type="ECO:0000313" key="16">
    <source>
        <dbReference type="Proteomes" id="UP000189437"/>
    </source>
</evidence>
<comment type="similarity">
    <text evidence="3">Belongs to the autotransporter-2 (AT-2) (TC 1.B.40) family.</text>
</comment>
<dbReference type="InterPro" id="IPR011049">
    <property type="entry name" value="Serralysin-like_metalloprot_C"/>
</dbReference>
<feature type="domain" description="Trimeric autotransporter adhesin YadA-like head" evidence="12">
    <location>
        <begin position="370"/>
        <end position="396"/>
    </location>
</feature>
<dbReference type="GO" id="GO:0015031">
    <property type="term" value="P:protein transport"/>
    <property type="evidence" value="ECO:0007669"/>
    <property type="project" value="UniProtKB-KW"/>
</dbReference>
<dbReference type="GO" id="GO:0009986">
    <property type="term" value="C:cell surface"/>
    <property type="evidence" value="ECO:0007669"/>
    <property type="project" value="UniProtKB-SubCell"/>
</dbReference>
<evidence type="ECO:0000256" key="8">
    <source>
        <dbReference type="ARBA" id="ARBA00022927"/>
    </source>
</evidence>
<dbReference type="InterPro" id="IPR005594">
    <property type="entry name" value="YadA_C"/>
</dbReference>
<evidence type="ECO:0000256" key="10">
    <source>
        <dbReference type="ARBA" id="ARBA00023237"/>
    </source>
</evidence>
<comment type="caution">
    <text evidence="15">The sequence shown here is derived from an EMBL/GenBank/DDBJ whole genome shotgun (WGS) entry which is preliminary data.</text>
</comment>
<dbReference type="InterPro" id="IPR037174">
    <property type="entry name" value="Trimeric_adhesin"/>
</dbReference>
<feature type="domain" description="ESPR" evidence="14">
    <location>
        <begin position="1"/>
        <end position="36"/>
    </location>
</feature>
<dbReference type="GO" id="GO:0009279">
    <property type="term" value="C:cell outer membrane"/>
    <property type="evidence" value="ECO:0007669"/>
    <property type="project" value="UniProtKB-SubCell"/>
</dbReference>
<proteinExistence type="inferred from homology"/>
<keyword evidence="7" id="KW-0732">Signal</keyword>
<evidence type="ECO:0000256" key="6">
    <source>
        <dbReference type="ARBA" id="ARBA00022692"/>
    </source>
</evidence>
<feature type="domain" description="Trimeric autotransporter adhesin YadA-like head" evidence="12">
    <location>
        <begin position="342"/>
        <end position="361"/>
    </location>
</feature>
<evidence type="ECO:0000259" key="14">
    <source>
        <dbReference type="Pfam" id="PF13018"/>
    </source>
</evidence>
<gene>
    <name evidence="15" type="ORF">BKK48_04785</name>
</gene>
<evidence type="ECO:0000256" key="5">
    <source>
        <dbReference type="ARBA" id="ARBA00022452"/>
    </source>
</evidence>
<dbReference type="SUPFAM" id="SSF54523">
    <property type="entry name" value="Pili subunits"/>
    <property type="match status" value="1"/>
</dbReference>
<feature type="domain" description="Trimeric autotransporter adhesin YadA-like head" evidence="12">
    <location>
        <begin position="94"/>
        <end position="120"/>
    </location>
</feature>
<dbReference type="Gene3D" id="3.90.1780.10">
    <property type="entry name" value="Trimeric adhesin"/>
    <property type="match status" value="1"/>
</dbReference>
<evidence type="ECO:0000259" key="12">
    <source>
        <dbReference type="Pfam" id="PF05658"/>
    </source>
</evidence>
<dbReference type="Pfam" id="PF03895">
    <property type="entry name" value="YadA_anchor"/>
    <property type="match status" value="1"/>
</dbReference>
<feature type="domain" description="Trimeric autotransporter adhesin YadA-like head" evidence="12">
    <location>
        <begin position="319"/>
        <end position="340"/>
    </location>
</feature>
<keyword evidence="9" id="KW-0472">Membrane</keyword>
<evidence type="ECO:0000256" key="1">
    <source>
        <dbReference type="ARBA" id="ARBA00004241"/>
    </source>
</evidence>
<feature type="domain" description="Trimeric autotransporter adhesin YadA-like head" evidence="12">
    <location>
        <begin position="208"/>
        <end position="231"/>
    </location>
</feature>
<protein>
    <recommendedName>
        <fullName evidence="17">Adhesin</fullName>
    </recommendedName>
</protein>
<dbReference type="RefSeq" id="WP_077427030.1">
    <property type="nucleotide sequence ID" value="NZ_MLHH01000010.1"/>
</dbReference>
<dbReference type="Gene3D" id="2.20.70.140">
    <property type="match status" value="1"/>
</dbReference>
<dbReference type="Gene3D" id="1.20.5.170">
    <property type="match status" value="1"/>
</dbReference>
<evidence type="ECO:0000313" key="15">
    <source>
        <dbReference type="EMBL" id="OOF36579.1"/>
    </source>
</evidence>